<reference evidence="2 3" key="1">
    <citation type="journal article" date="2020" name="Microorganisms">
        <title>Polyphasic Characterisation of Cedecea colo sp. nov., a New Enteric Bacterium Isolated from the Koala Hindgut.</title>
        <authorList>
            <person name="Boath J.M."/>
            <person name="Dakhal S."/>
            <person name="Van T.T.H."/>
            <person name="Moore R.J."/>
            <person name="Dekiwadia C."/>
            <person name="Macreadie I.G."/>
        </authorList>
    </citation>
    <scope>NUCLEOTIDE SEQUENCE [LARGE SCALE GENOMIC DNA]</scope>
    <source>
        <strain evidence="2 3">ZA</strain>
    </source>
</reference>
<feature type="compositionally biased region" description="Polar residues" evidence="1">
    <location>
        <begin position="107"/>
        <end position="117"/>
    </location>
</feature>
<evidence type="ECO:0008006" key="4">
    <source>
        <dbReference type="Google" id="ProtNLM"/>
    </source>
</evidence>
<keyword evidence="3" id="KW-1185">Reference proteome</keyword>
<feature type="compositionally biased region" description="Low complexity" evidence="1">
    <location>
        <begin position="93"/>
        <end position="102"/>
    </location>
</feature>
<protein>
    <recommendedName>
        <fullName evidence="4">FlxA protein</fullName>
    </recommendedName>
</protein>
<name>A0ABX0VQS7_9ENTR</name>
<sequence length="117" mass="12482">MTSINSTALQGGALATTVTGNTSSGSDNSTASQINLILQQITKLTGQLKDIASSGGSAEEKQKQQELIQAQITMLQAQIAQLQHKQAEDAQQKQEQNQIKAEGVNYPSESNQIDILI</sequence>
<proteinExistence type="predicted"/>
<feature type="region of interest" description="Disordered" evidence="1">
    <location>
        <begin position="1"/>
        <end position="29"/>
    </location>
</feature>
<dbReference type="RefSeq" id="WP_167613558.1">
    <property type="nucleotide sequence ID" value="NZ_SOYS01000008.1"/>
</dbReference>
<feature type="compositionally biased region" description="Low complexity" evidence="1">
    <location>
        <begin position="15"/>
        <end position="29"/>
    </location>
</feature>
<dbReference type="Pfam" id="PF14282">
    <property type="entry name" value="FlxA"/>
    <property type="match status" value="1"/>
</dbReference>
<feature type="region of interest" description="Disordered" evidence="1">
    <location>
        <begin position="84"/>
        <end position="117"/>
    </location>
</feature>
<gene>
    <name evidence="2" type="ORF">E2L00_16665</name>
</gene>
<evidence type="ECO:0000256" key="1">
    <source>
        <dbReference type="SAM" id="MobiDB-lite"/>
    </source>
</evidence>
<organism evidence="2 3">
    <name type="scientific">Cedecea colo</name>
    <dbReference type="NCBI Taxonomy" id="2552946"/>
    <lineage>
        <taxon>Bacteria</taxon>
        <taxon>Pseudomonadati</taxon>
        <taxon>Pseudomonadota</taxon>
        <taxon>Gammaproteobacteria</taxon>
        <taxon>Enterobacterales</taxon>
        <taxon>Enterobacteriaceae</taxon>
        <taxon>Cedecea</taxon>
    </lineage>
</organism>
<accession>A0ABX0VQS7</accession>
<dbReference type="InterPro" id="IPR025577">
    <property type="entry name" value="FlxA"/>
</dbReference>
<evidence type="ECO:0000313" key="2">
    <source>
        <dbReference type="EMBL" id="NIY49096.1"/>
    </source>
</evidence>
<comment type="caution">
    <text evidence="2">The sequence shown here is derived from an EMBL/GenBank/DDBJ whole genome shotgun (WGS) entry which is preliminary data.</text>
</comment>
<evidence type="ECO:0000313" key="3">
    <source>
        <dbReference type="Proteomes" id="UP000697927"/>
    </source>
</evidence>
<dbReference type="Proteomes" id="UP000697927">
    <property type="component" value="Unassembled WGS sequence"/>
</dbReference>
<dbReference type="EMBL" id="SOYS01000008">
    <property type="protein sequence ID" value="NIY49096.1"/>
    <property type="molecule type" value="Genomic_DNA"/>
</dbReference>